<evidence type="ECO:0000313" key="2">
    <source>
        <dbReference type="Proteomes" id="UP000831701"/>
    </source>
</evidence>
<comment type="caution">
    <text evidence="1">The sequence shown here is derived from an EMBL/GenBank/DDBJ whole genome shotgun (WGS) entry which is preliminary data.</text>
</comment>
<sequence length="264" mass="28743">MPSPDPQSTCGLVGQTPINPQAPCGEYRAGPVFHDRDETKTALFLLNPRVDYRPNSPLQYPGVDLPGEAEKCHPPVVGTHSPVPFLKRGTTTPVCHSRGTVPNLHAMLQRRVSQDSPTTSRDLRYSGRISSTPGALPPRSLRTTSVTSASGDGRVHLRVPSLRFLTGRQVGGIEEILEVFLPQSDNVPSRGQQLPTRTVNSVGRVLLPPSEVPDGLPESLRGRPMTVLLHGLTELLPDPSFCNSLATTKSIIDLRPRVSWCHMH</sequence>
<evidence type="ECO:0000313" key="1">
    <source>
        <dbReference type="EMBL" id="KAI3369543.1"/>
    </source>
</evidence>
<name>A0ACB8WNW9_9TELE</name>
<reference evidence="1" key="1">
    <citation type="submission" date="2022-04" db="EMBL/GenBank/DDBJ databases">
        <title>Jade perch genome.</title>
        <authorList>
            <person name="Chao B."/>
        </authorList>
    </citation>
    <scope>NUCLEOTIDE SEQUENCE</scope>
    <source>
        <strain evidence="1">CB-2022</strain>
    </source>
</reference>
<dbReference type="Proteomes" id="UP000831701">
    <property type="component" value="Chromosome 7"/>
</dbReference>
<accession>A0ACB8WNW9</accession>
<proteinExistence type="predicted"/>
<organism evidence="1 2">
    <name type="scientific">Scortum barcoo</name>
    <name type="common">barcoo grunter</name>
    <dbReference type="NCBI Taxonomy" id="214431"/>
    <lineage>
        <taxon>Eukaryota</taxon>
        <taxon>Metazoa</taxon>
        <taxon>Chordata</taxon>
        <taxon>Craniata</taxon>
        <taxon>Vertebrata</taxon>
        <taxon>Euteleostomi</taxon>
        <taxon>Actinopterygii</taxon>
        <taxon>Neopterygii</taxon>
        <taxon>Teleostei</taxon>
        <taxon>Neoteleostei</taxon>
        <taxon>Acanthomorphata</taxon>
        <taxon>Eupercaria</taxon>
        <taxon>Centrarchiformes</taxon>
        <taxon>Terapontoidei</taxon>
        <taxon>Terapontidae</taxon>
        <taxon>Scortum</taxon>
    </lineage>
</organism>
<keyword evidence="2" id="KW-1185">Reference proteome</keyword>
<protein>
    <submittedName>
        <fullName evidence="1">Uncharacterized protein</fullName>
    </submittedName>
</protein>
<dbReference type="EMBL" id="CM041537">
    <property type="protein sequence ID" value="KAI3369543.1"/>
    <property type="molecule type" value="Genomic_DNA"/>
</dbReference>
<gene>
    <name evidence="1" type="ORF">L3Q82_007753</name>
</gene>